<organism evidence="11 12">
    <name type="scientific">Anguilla anguilla</name>
    <name type="common">European freshwater eel</name>
    <name type="synonym">Muraena anguilla</name>
    <dbReference type="NCBI Taxonomy" id="7936"/>
    <lineage>
        <taxon>Eukaryota</taxon>
        <taxon>Metazoa</taxon>
        <taxon>Chordata</taxon>
        <taxon>Craniata</taxon>
        <taxon>Vertebrata</taxon>
        <taxon>Euteleostomi</taxon>
        <taxon>Actinopterygii</taxon>
        <taxon>Neopterygii</taxon>
        <taxon>Teleostei</taxon>
        <taxon>Anguilliformes</taxon>
        <taxon>Anguillidae</taxon>
        <taxon>Anguilla</taxon>
    </lineage>
</organism>
<keyword evidence="4 9" id="KW-0812">Transmembrane</keyword>
<dbReference type="GO" id="GO:0043652">
    <property type="term" value="P:engulfment of apoptotic cell"/>
    <property type="evidence" value="ECO:0007669"/>
    <property type="project" value="TreeGrafter"/>
</dbReference>
<name>A0A9D3RTX1_ANGAN</name>
<evidence type="ECO:0000256" key="3">
    <source>
        <dbReference type="ARBA" id="ARBA00022475"/>
    </source>
</evidence>
<dbReference type="Proteomes" id="UP001044222">
    <property type="component" value="Chromosome 9"/>
</dbReference>
<dbReference type="PANTHER" id="PTHR16024:SF8">
    <property type="entry name" value="XK-RELATED PROTEIN 8"/>
    <property type="match status" value="1"/>
</dbReference>
<dbReference type="InterPro" id="IPR018629">
    <property type="entry name" value="XK-rel"/>
</dbReference>
<evidence type="ECO:0000256" key="7">
    <source>
        <dbReference type="ARBA" id="ARBA00023136"/>
    </source>
</evidence>
<dbReference type="GO" id="GO:0005886">
    <property type="term" value="C:plasma membrane"/>
    <property type="evidence" value="ECO:0007669"/>
    <property type="project" value="UniProtKB-SubCell"/>
</dbReference>
<keyword evidence="12" id="KW-1185">Reference proteome</keyword>
<dbReference type="GO" id="GO:1902742">
    <property type="term" value="P:apoptotic process involved in development"/>
    <property type="evidence" value="ECO:0007669"/>
    <property type="project" value="TreeGrafter"/>
</dbReference>
<feature type="transmembrane region" description="Helical" evidence="9">
    <location>
        <begin position="203"/>
        <end position="224"/>
    </location>
</feature>
<dbReference type="Pfam" id="PF09815">
    <property type="entry name" value="XK-related"/>
    <property type="match status" value="1"/>
</dbReference>
<protein>
    <recommendedName>
        <fullName evidence="9">XK-related protein</fullName>
    </recommendedName>
</protein>
<dbReference type="AlphaFoldDB" id="A0A9D3RTX1"/>
<evidence type="ECO:0000256" key="5">
    <source>
        <dbReference type="ARBA" id="ARBA00022703"/>
    </source>
</evidence>
<proteinExistence type="inferred from homology"/>
<comment type="subcellular location">
    <subcellularLocation>
        <location evidence="1">Cell membrane</location>
        <topology evidence="1">Multi-pass membrane protein</topology>
    </subcellularLocation>
    <subcellularLocation>
        <location evidence="9">Membrane</location>
        <topology evidence="9">Multi-pass membrane protein</topology>
    </subcellularLocation>
</comment>
<evidence type="ECO:0000256" key="4">
    <source>
        <dbReference type="ARBA" id="ARBA00022692"/>
    </source>
</evidence>
<dbReference type="EMBL" id="JAFIRN010000009">
    <property type="protein sequence ID" value="KAG5842938.1"/>
    <property type="molecule type" value="Genomic_DNA"/>
</dbReference>
<feature type="transmembrane region" description="Helical" evidence="9">
    <location>
        <begin position="230"/>
        <end position="248"/>
    </location>
</feature>
<evidence type="ECO:0000256" key="9">
    <source>
        <dbReference type="RuleBase" id="RU910716"/>
    </source>
</evidence>
<comment type="catalytic activity">
    <reaction evidence="8">
        <text>a 1,2-diacyl-sn-glycero-3-phospho-L-serine(in) = a 1,2-diacyl-sn-glycero-3-phospho-L-serine(out)</text>
        <dbReference type="Rhea" id="RHEA:38663"/>
        <dbReference type="ChEBI" id="CHEBI:57262"/>
    </reaction>
</comment>
<evidence type="ECO:0000256" key="6">
    <source>
        <dbReference type="ARBA" id="ARBA00022989"/>
    </source>
</evidence>
<feature type="transmembrane region" description="Helical" evidence="9">
    <location>
        <begin position="46"/>
        <end position="69"/>
    </location>
</feature>
<keyword evidence="6 9" id="KW-1133">Transmembrane helix</keyword>
<evidence type="ECO:0000256" key="10">
    <source>
        <dbReference type="SAM" id="MobiDB-lite"/>
    </source>
</evidence>
<evidence type="ECO:0000256" key="1">
    <source>
        <dbReference type="ARBA" id="ARBA00004651"/>
    </source>
</evidence>
<feature type="transmembrane region" description="Helical" evidence="9">
    <location>
        <begin position="14"/>
        <end position="34"/>
    </location>
</feature>
<comment type="similarity">
    <text evidence="2 9">Belongs to the XK family.</text>
</comment>
<evidence type="ECO:0000313" key="11">
    <source>
        <dbReference type="EMBL" id="KAG5842938.1"/>
    </source>
</evidence>
<evidence type="ECO:0000256" key="8">
    <source>
        <dbReference type="ARBA" id="ARBA00024479"/>
    </source>
</evidence>
<comment type="caution">
    <text evidence="11">The sequence shown here is derived from an EMBL/GenBank/DDBJ whole genome shotgun (WGS) entry which is preliminary data.</text>
</comment>
<keyword evidence="3" id="KW-1003">Cell membrane</keyword>
<sequence>MECSTFSEYSWLDFLFTVIGVCTFIFDIGSDLWVAQEFFLRGDFFWFGVLVSFMVLSSVVVQMFSWFWFSYDRELEGYEEQTTSKNVLLADEKHFKLYCWLHVLQLGFFFRHVSAIRQGFQVWWRGKQGSEYAVYMTHDLSMLRLIETFCESAPQLTLMLYIMLRTNVSVVASTSSVAWMLVDYHRSLRSFLPDKAQQGWGSSTVYFLWNLLLIAPRVVSLALFASVLPAYVALHFLLHWGALFLWAWRQRTSFMDSAAGSGSTAPPWASSGTSAGST</sequence>
<keyword evidence="5" id="KW-0053">Apoptosis</keyword>
<gene>
    <name evidence="11" type="ORF">ANANG_G00183070</name>
</gene>
<dbReference type="InterPro" id="IPR050895">
    <property type="entry name" value="XK-related_scramblase"/>
</dbReference>
<dbReference type="PANTHER" id="PTHR16024">
    <property type="entry name" value="XK-RELATED PROTEIN"/>
    <property type="match status" value="1"/>
</dbReference>
<evidence type="ECO:0000313" key="12">
    <source>
        <dbReference type="Proteomes" id="UP001044222"/>
    </source>
</evidence>
<feature type="region of interest" description="Disordered" evidence="10">
    <location>
        <begin position="258"/>
        <end position="278"/>
    </location>
</feature>
<accession>A0A9D3RTX1</accession>
<reference evidence="11" key="1">
    <citation type="submission" date="2021-01" db="EMBL/GenBank/DDBJ databases">
        <title>A chromosome-scale assembly of European eel, Anguilla anguilla.</title>
        <authorList>
            <person name="Henkel C."/>
            <person name="Jong-Raadsen S.A."/>
            <person name="Dufour S."/>
            <person name="Weltzien F.-A."/>
            <person name="Palstra A.P."/>
            <person name="Pelster B."/>
            <person name="Spaink H.P."/>
            <person name="Van Den Thillart G.E."/>
            <person name="Jansen H."/>
            <person name="Zahm M."/>
            <person name="Klopp C."/>
            <person name="Cedric C."/>
            <person name="Louis A."/>
            <person name="Berthelot C."/>
            <person name="Parey E."/>
            <person name="Roest Crollius H."/>
            <person name="Montfort J."/>
            <person name="Robinson-Rechavi M."/>
            <person name="Bucao C."/>
            <person name="Bouchez O."/>
            <person name="Gislard M."/>
            <person name="Lluch J."/>
            <person name="Milhes M."/>
            <person name="Lampietro C."/>
            <person name="Lopez Roques C."/>
            <person name="Donnadieu C."/>
            <person name="Braasch I."/>
            <person name="Desvignes T."/>
            <person name="Postlethwait J."/>
            <person name="Bobe J."/>
            <person name="Guiguen Y."/>
            <person name="Dirks R."/>
        </authorList>
    </citation>
    <scope>NUCLEOTIDE SEQUENCE</scope>
    <source>
        <strain evidence="11">Tag_6206</strain>
        <tissue evidence="11">Liver</tissue>
    </source>
</reference>
<keyword evidence="7 9" id="KW-0472">Membrane</keyword>
<evidence type="ECO:0000256" key="2">
    <source>
        <dbReference type="ARBA" id="ARBA00008789"/>
    </source>
</evidence>
<dbReference type="GO" id="GO:0070782">
    <property type="term" value="P:phosphatidylserine exposure on apoptotic cell surface"/>
    <property type="evidence" value="ECO:0007669"/>
    <property type="project" value="TreeGrafter"/>
</dbReference>